<name>A0ABN9TBI6_9DINO</name>
<dbReference type="EMBL" id="CAUYUJ010014546">
    <property type="protein sequence ID" value="CAK0843053.1"/>
    <property type="molecule type" value="Genomic_DNA"/>
</dbReference>
<feature type="domain" description="EF-hand" evidence="3">
    <location>
        <begin position="472"/>
        <end position="507"/>
    </location>
</feature>
<feature type="domain" description="EF-hand" evidence="3">
    <location>
        <begin position="377"/>
        <end position="407"/>
    </location>
</feature>
<evidence type="ECO:0000256" key="1">
    <source>
        <dbReference type="ARBA" id="ARBA00022837"/>
    </source>
</evidence>
<feature type="compositionally biased region" description="Polar residues" evidence="2">
    <location>
        <begin position="266"/>
        <end position="278"/>
    </location>
</feature>
<dbReference type="PROSITE" id="PS00018">
    <property type="entry name" value="EF_HAND_1"/>
    <property type="match status" value="3"/>
</dbReference>
<dbReference type="PROSITE" id="PS50222">
    <property type="entry name" value="EF_HAND_2"/>
    <property type="match status" value="3"/>
</dbReference>
<dbReference type="SUPFAM" id="SSF47473">
    <property type="entry name" value="EF-hand"/>
    <property type="match status" value="1"/>
</dbReference>
<organism evidence="4 5">
    <name type="scientific">Prorocentrum cordatum</name>
    <dbReference type="NCBI Taxonomy" id="2364126"/>
    <lineage>
        <taxon>Eukaryota</taxon>
        <taxon>Sar</taxon>
        <taxon>Alveolata</taxon>
        <taxon>Dinophyceae</taxon>
        <taxon>Prorocentrales</taxon>
        <taxon>Prorocentraceae</taxon>
        <taxon>Prorocentrum</taxon>
    </lineage>
</organism>
<dbReference type="Pfam" id="PF13202">
    <property type="entry name" value="EF-hand_5"/>
    <property type="match status" value="1"/>
</dbReference>
<protein>
    <recommendedName>
        <fullName evidence="3">EF-hand domain-containing protein</fullName>
    </recommendedName>
</protein>
<sequence>MSGNRLSPEHADGRVQRSKLRFNTGPPREQSVDALLSPEALGRRPQKAATIDGGGGPRRSFLGLAEGSPASRRPSNSNTGMPPSPRKDVPRLSGLGSTPDLLGRRPSKSGTKERPTPLLQLKEPGGRSPALLGSTLPRVVSMPTLNADGGQRSARGMPSPRGMPASPRTPSSGATSSPARRPSRLASSGGLLRASQRLEQDGFAAGSREPPRSPRASTRMPSKGALRVSTRSVDSDVGGSKEFPEGRTARVASKLSSSRGMARLNSKAQADGSASTTEPTEDLLNTGLLSFEATTPRTPRCPDPQVEAMKEIARLRRELMIPMESMQAAMKLFKQHATVPANGVVFTDGELTKANLASVMRQMSSGTSNDLVETCLVDNAFEIADKDENGSISFYEFAIWYSSHSFDEMFNLDSKEIELRTLSAQLGMPMSEIDTYRKHFDSFDIDGNGTMDRTEFYEMLLKCLKVPKHIGIPKNRVEQMWSDADADGSGVIEFIEFVLFYAKYFGAKGMDGYYAKNGLVDTLRGR</sequence>
<dbReference type="InterPro" id="IPR011992">
    <property type="entry name" value="EF-hand-dom_pair"/>
</dbReference>
<gene>
    <name evidence="4" type="ORF">PCOR1329_LOCUS37499</name>
</gene>
<dbReference type="Pfam" id="PF13499">
    <property type="entry name" value="EF-hand_7"/>
    <property type="match status" value="1"/>
</dbReference>
<reference evidence="4" key="1">
    <citation type="submission" date="2023-10" db="EMBL/GenBank/DDBJ databases">
        <authorList>
            <person name="Chen Y."/>
            <person name="Shah S."/>
            <person name="Dougan E. K."/>
            <person name="Thang M."/>
            <person name="Chan C."/>
        </authorList>
    </citation>
    <scope>NUCLEOTIDE SEQUENCE [LARGE SCALE GENOMIC DNA]</scope>
</reference>
<evidence type="ECO:0000256" key="2">
    <source>
        <dbReference type="SAM" id="MobiDB-lite"/>
    </source>
</evidence>
<feature type="compositionally biased region" description="Low complexity" evidence="2">
    <location>
        <begin position="164"/>
        <end position="195"/>
    </location>
</feature>
<accession>A0ABN9TBI6</accession>
<dbReference type="Proteomes" id="UP001189429">
    <property type="component" value="Unassembled WGS sequence"/>
</dbReference>
<dbReference type="InterPro" id="IPR002048">
    <property type="entry name" value="EF_hand_dom"/>
</dbReference>
<keyword evidence="5" id="KW-1185">Reference proteome</keyword>
<feature type="domain" description="EF-hand" evidence="3">
    <location>
        <begin position="431"/>
        <end position="466"/>
    </location>
</feature>
<evidence type="ECO:0000259" key="3">
    <source>
        <dbReference type="PROSITE" id="PS50222"/>
    </source>
</evidence>
<dbReference type="CDD" id="cd00051">
    <property type="entry name" value="EFh"/>
    <property type="match status" value="2"/>
</dbReference>
<dbReference type="Gene3D" id="1.10.238.10">
    <property type="entry name" value="EF-hand"/>
    <property type="match status" value="2"/>
</dbReference>
<comment type="caution">
    <text evidence="4">The sequence shown here is derived from an EMBL/GenBank/DDBJ whole genome shotgun (WGS) entry which is preliminary data.</text>
</comment>
<evidence type="ECO:0000313" key="4">
    <source>
        <dbReference type="EMBL" id="CAK0843053.1"/>
    </source>
</evidence>
<keyword evidence="1" id="KW-0106">Calcium</keyword>
<dbReference type="InterPro" id="IPR018247">
    <property type="entry name" value="EF_Hand_1_Ca_BS"/>
</dbReference>
<dbReference type="SMART" id="SM00054">
    <property type="entry name" value="EFh"/>
    <property type="match status" value="3"/>
</dbReference>
<feature type="region of interest" description="Disordered" evidence="2">
    <location>
        <begin position="1"/>
        <end position="280"/>
    </location>
</feature>
<proteinExistence type="predicted"/>
<evidence type="ECO:0000313" key="5">
    <source>
        <dbReference type="Proteomes" id="UP001189429"/>
    </source>
</evidence>